<gene>
    <name evidence="1" type="ORF">PQO03_13870</name>
</gene>
<reference evidence="1 2" key="1">
    <citation type="submission" date="2023-02" db="EMBL/GenBank/DDBJ databases">
        <title>Genome sequence of Lentisphaera profundi SAORIC-696.</title>
        <authorList>
            <person name="Kim e."/>
            <person name="Cho J.-C."/>
            <person name="Choi A."/>
            <person name="Kang I."/>
        </authorList>
    </citation>
    <scope>NUCLEOTIDE SEQUENCE [LARGE SCALE GENOMIC DNA]</scope>
    <source>
        <strain evidence="1 2">SAORIC-696</strain>
    </source>
</reference>
<protein>
    <submittedName>
        <fullName evidence="1">Uncharacterized protein</fullName>
    </submittedName>
</protein>
<evidence type="ECO:0000313" key="2">
    <source>
        <dbReference type="Proteomes" id="UP001214250"/>
    </source>
</evidence>
<name>A0ABY7W1C5_9BACT</name>
<evidence type="ECO:0000313" key="1">
    <source>
        <dbReference type="EMBL" id="WDE98922.1"/>
    </source>
</evidence>
<sequence length="43" mass="4699">MPTFNIANDLAEKNELSKQYPELVKGLADKLEKPGQSGRSLAP</sequence>
<dbReference type="Proteomes" id="UP001214250">
    <property type="component" value="Chromosome 2"/>
</dbReference>
<proteinExistence type="predicted"/>
<organism evidence="1 2">
    <name type="scientific">Lentisphaera profundi</name>
    <dbReference type="NCBI Taxonomy" id="1658616"/>
    <lineage>
        <taxon>Bacteria</taxon>
        <taxon>Pseudomonadati</taxon>
        <taxon>Lentisphaerota</taxon>
        <taxon>Lentisphaeria</taxon>
        <taxon>Lentisphaerales</taxon>
        <taxon>Lentisphaeraceae</taxon>
        <taxon>Lentisphaera</taxon>
    </lineage>
</organism>
<dbReference type="RefSeq" id="WP_274153790.1">
    <property type="nucleotide sequence ID" value="NZ_CP117812.1"/>
</dbReference>
<dbReference type="Gene3D" id="3.30.1120.10">
    <property type="match status" value="1"/>
</dbReference>
<dbReference type="EMBL" id="CP117812">
    <property type="protein sequence ID" value="WDE98922.1"/>
    <property type="molecule type" value="Genomic_DNA"/>
</dbReference>
<keyword evidence="2" id="KW-1185">Reference proteome</keyword>
<accession>A0ABY7W1C5</accession>